<gene>
    <name evidence="13" type="primary">alpk2</name>
</gene>
<dbReference type="SUPFAM" id="SSF56112">
    <property type="entry name" value="Protein kinase-like (PK-like)"/>
    <property type="match status" value="1"/>
</dbReference>
<dbReference type="Pfam" id="PF07679">
    <property type="entry name" value="I-set"/>
    <property type="match status" value="1"/>
</dbReference>
<dbReference type="GO" id="GO:0004674">
    <property type="term" value="F:protein serine/threonine kinase activity"/>
    <property type="evidence" value="ECO:0007669"/>
    <property type="project" value="UniProtKB-KW"/>
</dbReference>
<reference evidence="13" key="2">
    <citation type="submission" date="2025-08" db="UniProtKB">
        <authorList>
            <consortium name="Ensembl"/>
        </authorList>
    </citation>
    <scope>IDENTIFICATION</scope>
</reference>
<feature type="domain" description="Alpha-type protein kinase" evidence="12">
    <location>
        <begin position="866"/>
        <end position="1098"/>
    </location>
</feature>
<dbReference type="InterPro" id="IPR036179">
    <property type="entry name" value="Ig-like_dom_sf"/>
</dbReference>
<dbReference type="CDD" id="cd00096">
    <property type="entry name" value="Ig"/>
    <property type="match status" value="1"/>
</dbReference>
<feature type="compositionally biased region" description="Basic residues" evidence="10">
    <location>
        <begin position="522"/>
        <end position="535"/>
    </location>
</feature>
<keyword evidence="7" id="KW-0393">Immunoglobulin domain</keyword>
<keyword evidence="6" id="KW-1015">Disulfide bond</keyword>
<dbReference type="InterPro" id="IPR013098">
    <property type="entry name" value="Ig_I-set"/>
</dbReference>
<feature type="domain" description="Ig-like" evidence="11">
    <location>
        <begin position="745"/>
        <end position="833"/>
    </location>
</feature>
<evidence type="ECO:0000256" key="5">
    <source>
        <dbReference type="ARBA" id="ARBA00022777"/>
    </source>
</evidence>
<feature type="region of interest" description="Disordered" evidence="10">
    <location>
        <begin position="1101"/>
        <end position="1132"/>
    </location>
</feature>
<feature type="compositionally biased region" description="Polar residues" evidence="10">
    <location>
        <begin position="123"/>
        <end position="133"/>
    </location>
</feature>
<feature type="compositionally biased region" description="Basic and acidic residues" evidence="10">
    <location>
        <begin position="654"/>
        <end position="675"/>
    </location>
</feature>
<comment type="catalytic activity">
    <reaction evidence="9">
        <text>L-seryl-[protein] + ATP = O-phospho-L-seryl-[protein] + ADP + H(+)</text>
        <dbReference type="Rhea" id="RHEA:17989"/>
        <dbReference type="Rhea" id="RHEA-COMP:9863"/>
        <dbReference type="Rhea" id="RHEA-COMP:11604"/>
        <dbReference type="ChEBI" id="CHEBI:15378"/>
        <dbReference type="ChEBI" id="CHEBI:29999"/>
        <dbReference type="ChEBI" id="CHEBI:30616"/>
        <dbReference type="ChEBI" id="CHEBI:83421"/>
        <dbReference type="ChEBI" id="CHEBI:456216"/>
        <dbReference type="EC" id="2.7.11.1"/>
    </reaction>
</comment>
<dbReference type="InterPro" id="IPR004166">
    <property type="entry name" value="a-kinase_dom"/>
</dbReference>
<dbReference type="Gene3D" id="3.20.200.10">
    <property type="entry name" value="MHCK/EF2 kinase"/>
    <property type="match status" value="1"/>
</dbReference>
<reference evidence="13" key="3">
    <citation type="submission" date="2025-09" db="UniProtKB">
        <authorList>
            <consortium name="Ensembl"/>
        </authorList>
    </citation>
    <scope>IDENTIFICATION</scope>
</reference>
<dbReference type="PROSITE" id="PS51158">
    <property type="entry name" value="ALPHA_KINASE"/>
    <property type="match status" value="1"/>
</dbReference>
<accession>A0A8C6KAW3</accession>
<dbReference type="PROSITE" id="PS50835">
    <property type="entry name" value="IG_LIKE"/>
    <property type="match status" value="1"/>
</dbReference>
<organism evidence="13 14">
    <name type="scientific">Nothobranchius furzeri</name>
    <name type="common">Turquoise killifish</name>
    <dbReference type="NCBI Taxonomy" id="105023"/>
    <lineage>
        <taxon>Eukaryota</taxon>
        <taxon>Metazoa</taxon>
        <taxon>Chordata</taxon>
        <taxon>Craniata</taxon>
        <taxon>Vertebrata</taxon>
        <taxon>Euteleostomi</taxon>
        <taxon>Actinopterygii</taxon>
        <taxon>Neopterygii</taxon>
        <taxon>Teleostei</taxon>
        <taxon>Neoteleostei</taxon>
        <taxon>Acanthomorphata</taxon>
        <taxon>Ovalentaria</taxon>
        <taxon>Atherinomorphae</taxon>
        <taxon>Cyprinodontiformes</taxon>
        <taxon>Nothobranchiidae</taxon>
        <taxon>Nothobranchius</taxon>
    </lineage>
</organism>
<evidence type="ECO:0000256" key="3">
    <source>
        <dbReference type="ARBA" id="ARBA00022527"/>
    </source>
</evidence>
<feature type="compositionally biased region" description="Basic and acidic residues" evidence="10">
    <location>
        <begin position="537"/>
        <end position="580"/>
    </location>
</feature>
<evidence type="ECO:0000256" key="1">
    <source>
        <dbReference type="ARBA" id="ARBA00008651"/>
    </source>
</evidence>
<evidence type="ECO:0000313" key="14">
    <source>
        <dbReference type="Proteomes" id="UP000694548"/>
    </source>
</evidence>
<evidence type="ECO:0000256" key="4">
    <source>
        <dbReference type="ARBA" id="ARBA00022679"/>
    </source>
</evidence>
<dbReference type="GeneTree" id="ENSGT00940000160524"/>
<feature type="compositionally biased region" description="Low complexity" evidence="10">
    <location>
        <begin position="1105"/>
        <end position="1118"/>
    </location>
</feature>
<feature type="region of interest" description="Disordered" evidence="10">
    <location>
        <begin position="390"/>
        <end position="414"/>
    </location>
</feature>
<dbReference type="Gene3D" id="2.60.40.10">
    <property type="entry name" value="Immunoglobulins"/>
    <property type="match status" value="1"/>
</dbReference>
<dbReference type="InterPro" id="IPR011009">
    <property type="entry name" value="Kinase-like_dom_sf"/>
</dbReference>
<dbReference type="InterPro" id="IPR013783">
    <property type="entry name" value="Ig-like_fold"/>
</dbReference>
<dbReference type="AlphaFoldDB" id="A0A8C6KAW3"/>
<dbReference type="Pfam" id="PF02816">
    <property type="entry name" value="Alpha_kinase"/>
    <property type="match status" value="1"/>
</dbReference>
<keyword evidence="4" id="KW-0808">Transferase</keyword>
<dbReference type="PANTHER" id="PTHR47091">
    <property type="entry name" value="ALPHA-PROTEIN KINASE 2-RELATED"/>
    <property type="match status" value="1"/>
</dbReference>
<sequence length="1132" mass="124306">MDLLNDDQTSLAGSQTEDLLTVTELLDSSKPFLNTDPDGLRCLLQGDRPSLGFSSEDEIKDSPEPEREALPFLPQHCHKFLPTQSVPTDVKQESCFLLVNDAGSPESSGDVASEDLTKPFPTKHTSVTGSLRTQSDTSDIDTIVGPVADLYIHEGDTHDFILSRTDGPRETACPEYQPGADSYPHVLMCDPEVTQCHLGFGEAQVLQNVSQMSQHQELQPPAADATSLIDLMSVSDVRLDDDVSSSPVELWVDACQCLMGEDKEEQVVLDAADCSMMQGHQESGYNLDESKELGCSSDVIRDRGPPVERWSSVDNELTCCLFLCPGAAGPGLLSVGRSRAIESVYDTTKVDQKLPPMGSLGVAVVSSGGHTEDVSLIRASFYDGDLETFEEESQNTSDHVQHRPPHPASDGITDQPFLESEEELIQKKQKTINTGEESSPDGLKEQNSEKSCFLVDLSGDLANYPPFSTDFIVVSETDPVAYITLGLNDPFIPWAAKPFFTESEELKMPHKTTKNPAESKTRSKKDKPGHHHITQPKKQDSHHVCIQESCKQQESHPPTGEHRISELHEAGAEVKEDKPVNETGVEVTEKGLSKPHGKKKKKHVATVKIEDETPADLGGGAKPKSTKGRVDMFEAKLGTKTGTAQPVAAQKKSKQPDDKIPQGEKAHTDHKDHSAKTFTASANDDSVKRRRMSGDKCGKIVCSLESKLPKTGGLIKTKEESQGSAARKKAYSEVVKEKIPPKEEPQVVQVIQAVPVSEDPQSLRLCCQFAAVHSDCTVTWSKEGLALIQIKRSAGDDSRVSLTITNASHKDLGRYECQLSCSQGSASLGYLLTYEGRRKKSHFQKAPSVEVSREEEDAHYSKLHFKEDFLSDQYFGENLPISILTEKVHFGEGMHRRAFRTTLKEGQVPLLVPGHSCVLKVHNAISYGTKNNDELIQRNFSLAVEECQVQNTAREYIKAYTSAARSVEAFGDIPEIIPIYLVHRPSNDIPYATLEEELIGDFVKYSVKDGKEINLMRRDSEAGQKCCAFQHWVYQNTEGNLLVTDMQGVGMKLTDVGIATCKKGYKGFKGNCATSFIDQFKVLHQCNSFCEILGLRSLQPKAKKTSAAPKPKAQPSAVPKKKTFGPTAKGKS</sequence>
<reference evidence="13" key="1">
    <citation type="submission" date="2014-08" db="EMBL/GenBank/DDBJ databases">
        <authorList>
            <person name="Senf B."/>
            <person name="Petzold A."/>
            <person name="Downie B.R."/>
            <person name="Koch P."/>
            <person name="Platzer M."/>
        </authorList>
    </citation>
    <scope>NUCLEOTIDE SEQUENCE [LARGE SCALE GENOMIC DNA]</scope>
    <source>
        <strain evidence="13">GRZ</strain>
    </source>
</reference>
<feature type="region of interest" description="Disordered" evidence="10">
    <location>
        <begin position="103"/>
        <end position="133"/>
    </location>
</feature>
<feature type="region of interest" description="Disordered" evidence="10">
    <location>
        <begin position="505"/>
        <end position="692"/>
    </location>
</feature>
<keyword evidence="3" id="KW-0723">Serine/threonine-protein kinase</keyword>
<dbReference type="GO" id="GO:0005524">
    <property type="term" value="F:ATP binding"/>
    <property type="evidence" value="ECO:0007669"/>
    <property type="project" value="InterPro"/>
</dbReference>
<dbReference type="SMART" id="SM00811">
    <property type="entry name" value="Alpha_kinase"/>
    <property type="match status" value="1"/>
</dbReference>
<protein>
    <recommendedName>
        <fullName evidence="2">non-specific serine/threonine protein kinase</fullName>
        <ecNumber evidence="2">2.7.11.1</ecNumber>
    </recommendedName>
</protein>
<comment type="similarity">
    <text evidence="1">Belongs to the protein kinase superfamily. Alpha-type protein kinase family. ALPK subfamily.</text>
</comment>
<feature type="region of interest" description="Disordered" evidence="10">
    <location>
        <begin position="46"/>
        <end position="65"/>
    </location>
</feature>
<evidence type="ECO:0000259" key="12">
    <source>
        <dbReference type="PROSITE" id="PS51158"/>
    </source>
</evidence>
<name>A0A8C6KAW3_NOTFU</name>
<dbReference type="PANTHER" id="PTHR47091:SF2">
    <property type="entry name" value="ALPHA-PROTEIN KINASE 2"/>
    <property type="match status" value="1"/>
</dbReference>
<evidence type="ECO:0000259" key="11">
    <source>
        <dbReference type="PROSITE" id="PS50835"/>
    </source>
</evidence>
<proteinExistence type="inferred from homology"/>
<comment type="catalytic activity">
    <reaction evidence="8">
        <text>L-threonyl-[protein] + ATP = O-phospho-L-threonyl-[protein] + ADP + H(+)</text>
        <dbReference type="Rhea" id="RHEA:46608"/>
        <dbReference type="Rhea" id="RHEA-COMP:11060"/>
        <dbReference type="Rhea" id="RHEA-COMP:11605"/>
        <dbReference type="ChEBI" id="CHEBI:15378"/>
        <dbReference type="ChEBI" id="CHEBI:30013"/>
        <dbReference type="ChEBI" id="CHEBI:30616"/>
        <dbReference type="ChEBI" id="CHEBI:61977"/>
        <dbReference type="ChEBI" id="CHEBI:456216"/>
        <dbReference type="EC" id="2.7.11.1"/>
    </reaction>
</comment>
<dbReference type="SUPFAM" id="SSF48726">
    <property type="entry name" value="Immunoglobulin"/>
    <property type="match status" value="1"/>
</dbReference>
<evidence type="ECO:0000256" key="8">
    <source>
        <dbReference type="ARBA" id="ARBA00047899"/>
    </source>
</evidence>
<evidence type="ECO:0000256" key="7">
    <source>
        <dbReference type="ARBA" id="ARBA00023319"/>
    </source>
</evidence>
<dbReference type="InterPro" id="IPR007110">
    <property type="entry name" value="Ig-like_dom"/>
</dbReference>
<evidence type="ECO:0000313" key="13">
    <source>
        <dbReference type="Ensembl" id="ENSNFUP00015003090.1"/>
    </source>
</evidence>
<dbReference type="Proteomes" id="UP000694548">
    <property type="component" value="Chromosome sgr02"/>
</dbReference>
<feature type="region of interest" description="Disordered" evidence="10">
    <location>
        <begin position="426"/>
        <end position="448"/>
    </location>
</feature>
<evidence type="ECO:0000256" key="6">
    <source>
        <dbReference type="ARBA" id="ARBA00023157"/>
    </source>
</evidence>
<keyword evidence="14" id="KW-1185">Reference proteome</keyword>
<feature type="compositionally biased region" description="Basic residues" evidence="10">
    <location>
        <begin position="593"/>
        <end position="605"/>
    </location>
</feature>
<evidence type="ECO:0000256" key="9">
    <source>
        <dbReference type="ARBA" id="ARBA00048679"/>
    </source>
</evidence>
<evidence type="ECO:0000256" key="10">
    <source>
        <dbReference type="SAM" id="MobiDB-lite"/>
    </source>
</evidence>
<dbReference type="Ensembl" id="ENSNFUT00015003284.1">
    <property type="protein sequence ID" value="ENSNFUP00015003090.1"/>
    <property type="gene ID" value="ENSNFUG00015001580.1"/>
</dbReference>
<dbReference type="EC" id="2.7.11.1" evidence="2"/>
<evidence type="ECO:0000256" key="2">
    <source>
        <dbReference type="ARBA" id="ARBA00012513"/>
    </source>
</evidence>
<keyword evidence="5" id="KW-0418">Kinase</keyword>